<reference evidence="2 3" key="1">
    <citation type="journal article" date="2015" name="Int. J. Syst. Evol. Microbiol.">
        <title>Streptomyces gilvifuscus sp. nov., an actinomycete that produces antibacterial compounds isolated from soil.</title>
        <authorList>
            <person name="Nguyen T.M."/>
            <person name="Kim J."/>
        </authorList>
    </citation>
    <scope>NUCLEOTIDE SEQUENCE [LARGE SCALE GENOMIC DNA]</scope>
    <source>
        <strain evidence="2 3">T113</strain>
    </source>
</reference>
<evidence type="ECO:0000313" key="3">
    <source>
        <dbReference type="Proteomes" id="UP001221328"/>
    </source>
</evidence>
<evidence type="ECO:0000259" key="1">
    <source>
        <dbReference type="PROSITE" id="PS50801"/>
    </source>
</evidence>
<organism evidence="2 3">
    <name type="scientific">Streptomyces gilvifuscus</name>
    <dbReference type="NCBI Taxonomy" id="1550617"/>
    <lineage>
        <taxon>Bacteria</taxon>
        <taxon>Bacillati</taxon>
        <taxon>Actinomycetota</taxon>
        <taxon>Actinomycetes</taxon>
        <taxon>Kitasatosporales</taxon>
        <taxon>Streptomycetaceae</taxon>
        <taxon>Streptomyces</taxon>
    </lineage>
</organism>
<gene>
    <name evidence="2" type="ORF">PO587_08590</name>
</gene>
<dbReference type="InterPro" id="IPR002645">
    <property type="entry name" value="STAS_dom"/>
</dbReference>
<dbReference type="InterPro" id="IPR036513">
    <property type="entry name" value="STAS_dom_sf"/>
</dbReference>
<name>A0ABT5FPS7_9ACTN</name>
<keyword evidence="3" id="KW-1185">Reference proteome</keyword>
<sequence>MTNPHPPLFGLEVDHGPDGVVVRVEGDLDFETHRELVEAVTPLLAPGDPARHRPAGVVRLDFAGLHCIDSSGLSALLLLRRRADETGVRLLLEARPVALERVLVMTGTHDHLTAHEQDSDGQGRPGTG</sequence>
<proteinExistence type="predicted"/>
<dbReference type="PROSITE" id="PS50801">
    <property type="entry name" value="STAS"/>
    <property type="match status" value="1"/>
</dbReference>
<dbReference type="RefSeq" id="WP_272174734.1">
    <property type="nucleotide sequence ID" value="NZ_JAQOSK010000003.1"/>
</dbReference>
<dbReference type="Proteomes" id="UP001221328">
    <property type="component" value="Unassembled WGS sequence"/>
</dbReference>
<accession>A0ABT5FPS7</accession>
<feature type="domain" description="STAS" evidence="1">
    <location>
        <begin position="9"/>
        <end position="107"/>
    </location>
</feature>
<dbReference type="EMBL" id="JAQOSK010000003">
    <property type="protein sequence ID" value="MDC2954514.1"/>
    <property type="molecule type" value="Genomic_DNA"/>
</dbReference>
<comment type="caution">
    <text evidence="2">The sequence shown here is derived from an EMBL/GenBank/DDBJ whole genome shotgun (WGS) entry which is preliminary data.</text>
</comment>
<evidence type="ECO:0000313" key="2">
    <source>
        <dbReference type="EMBL" id="MDC2954514.1"/>
    </source>
</evidence>
<dbReference type="Gene3D" id="3.30.750.24">
    <property type="entry name" value="STAS domain"/>
    <property type="match status" value="1"/>
</dbReference>
<protein>
    <submittedName>
        <fullName evidence="2">STAS domain-containing protein</fullName>
    </submittedName>
</protein>
<dbReference type="SUPFAM" id="SSF52091">
    <property type="entry name" value="SpoIIaa-like"/>
    <property type="match status" value="1"/>
</dbReference>
<dbReference type="Pfam" id="PF01740">
    <property type="entry name" value="STAS"/>
    <property type="match status" value="1"/>
</dbReference>